<reference evidence="3" key="2">
    <citation type="submission" date="2020-09" db="EMBL/GenBank/DDBJ databases">
        <authorList>
            <person name="Sun Q."/>
            <person name="Kim S."/>
        </authorList>
    </citation>
    <scope>NUCLEOTIDE SEQUENCE</scope>
    <source>
        <strain evidence="3">KCTC 42249</strain>
    </source>
</reference>
<comment type="caution">
    <text evidence="3">The sequence shown here is derived from an EMBL/GenBank/DDBJ whole genome shotgun (WGS) entry which is preliminary data.</text>
</comment>
<proteinExistence type="predicted"/>
<feature type="compositionally biased region" description="Basic and acidic residues" evidence="1">
    <location>
        <begin position="7"/>
        <end position="24"/>
    </location>
</feature>
<feature type="region of interest" description="Disordered" evidence="1">
    <location>
        <begin position="1"/>
        <end position="45"/>
    </location>
</feature>
<keyword evidence="4" id="KW-1185">Reference proteome</keyword>
<dbReference type="EMBL" id="BMZQ01000002">
    <property type="protein sequence ID" value="GHD18059.1"/>
    <property type="molecule type" value="Genomic_DNA"/>
</dbReference>
<evidence type="ECO:0000313" key="4">
    <source>
        <dbReference type="Proteomes" id="UP000630142"/>
    </source>
</evidence>
<reference evidence="3" key="1">
    <citation type="journal article" date="2014" name="Int. J. Syst. Evol. Microbiol.">
        <title>Complete genome sequence of Corynebacterium casei LMG S-19264T (=DSM 44701T), isolated from a smear-ripened cheese.</title>
        <authorList>
            <consortium name="US DOE Joint Genome Institute (JGI-PGF)"/>
            <person name="Walter F."/>
            <person name="Albersmeier A."/>
            <person name="Kalinowski J."/>
            <person name="Ruckert C."/>
        </authorList>
    </citation>
    <scope>NUCLEOTIDE SEQUENCE</scope>
    <source>
        <strain evidence="3">KCTC 42249</strain>
    </source>
</reference>
<organism evidence="3 4">
    <name type="scientific">Tianweitania populi</name>
    <dbReference type="NCBI Taxonomy" id="1607949"/>
    <lineage>
        <taxon>Bacteria</taxon>
        <taxon>Pseudomonadati</taxon>
        <taxon>Pseudomonadota</taxon>
        <taxon>Alphaproteobacteria</taxon>
        <taxon>Hyphomicrobiales</taxon>
        <taxon>Phyllobacteriaceae</taxon>
        <taxon>Tianweitania</taxon>
    </lineage>
</organism>
<sequence>MFGFRHRNLDLEDALHKRVQKDPGVDEGGPSQGTLNPSQMIGEPNRCHRTDLEKLVFSAKTVRSSGLMGIGNENDQVS</sequence>
<dbReference type="AlphaFoldDB" id="A0A8J3GMS4"/>
<dbReference type="EMBL" id="BMZQ01000002">
    <property type="protein sequence ID" value="GHD19134.1"/>
    <property type="molecule type" value="Genomic_DNA"/>
</dbReference>
<dbReference type="Proteomes" id="UP000630142">
    <property type="component" value="Unassembled WGS sequence"/>
</dbReference>
<evidence type="ECO:0000313" key="2">
    <source>
        <dbReference type="EMBL" id="GHD18059.1"/>
    </source>
</evidence>
<accession>A0A8J3GMS4</accession>
<evidence type="ECO:0000256" key="1">
    <source>
        <dbReference type="SAM" id="MobiDB-lite"/>
    </source>
</evidence>
<protein>
    <submittedName>
        <fullName evidence="3">Uncharacterized protein</fullName>
    </submittedName>
</protein>
<gene>
    <name evidence="2" type="ORF">GCM10016234_27950</name>
    <name evidence="3" type="ORF">GCM10016234_30410</name>
</gene>
<name>A0A8J3GMS4_9HYPH</name>
<evidence type="ECO:0000313" key="3">
    <source>
        <dbReference type="EMBL" id="GHD19134.1"/>
    </source>
</evidence>